<gene>
    <name evidence="2" type="ORF">CYMTET_29985</name>
</gene>
<keyword evidence="3" id="KW-1185">Reference proteome</keyword>
<evidence type="ECO:0000259" key="1">
    <source>
        <dbReference type="PROSITE" id="PS50004"/>
    </source>
</evidence>
<dbReference type="EMBL" id="LGRX02017149">
    <property type="protein sequence ID" value="KAK3261095.1"/>
    <property type="molecule type" value="Genomic_DNA"/>
</dbReference>
<protein>
    <recommendedName>
        <fullName evidence="1">C2 domain-containing protein</fullName>
    </recommendedName>
</protein>
<sequence length="194" mass="21869">MRATSTAASLRLRAGYNAILAPQAARGWGGHDLPPIPSGGQLVDSAQDLTSNRSLTETYERFVSIELSRQMGEIIGQKKTKGRTAENPAWNEEHFFIIDNFEREEESAKVTFQVYNQNIIQGDVFLGSLEFSLSEIAKSKRMHSAFPLQNIDQGALRVEVSLFYWDGPVITSAGNYNLMKKERQQREKKSGVWR</sequence>
<reference evidence="2 3" key="1">
    <citation type="journal article" date="2015" name="Genome Biol. Evol.">
        <title>Comparative Genomics of a Bacterivorous Green Alga Reveals Evolutionary Causalities and Consequences of Phago-Mixotrophic Mode of Nutrition.</title>
        <authorList>
            <person name="Burns J.A."/>
            <person name="Paasch A."/>
            <person name="Narechania A."/>
            <person name="Kim E."/>
        </authorList>
    </citation>
    <scope>NUCLEOTIDE SEQUENCE [LARGE SCALE GENOMIC DNA]</scope>
    <source>
        <strain evidence="2 3">PLY_AMNH</strain>
    </source>
</reference>
<dbReference type="InterPro" id="IPR000008">
    <property type="entry name" value="C2_dom"/>
</dbReference>
<dbReference type="InterPro" id="IPR035892">
    <property type="entry name" value="C2_domain_sf"/>
</dbReference>
<dbReference type="SMART" id="SM00239">
    <property type="entry name" value="C2"/>
    <property type="match status" value="1"/>
</dbReference>
<feature type="domain" description="C2" evidence="1">
    <location>
        <begin position="20"/>
        <end position="146"/>
    </location>
</feature>
<name>A0AAE0KUL7_9CHLO</name>
<dbReference type="SUPFAM" id="SSF49562">
    <property type="entry name" value="C2 domain (Calcium/lipid-binding domain, CaLB)"/>
    <property type="match status" value="1"/>
</dbReference>
<evidence type="ECO:0000313" key="3">
    <source>
        <dbReference type="Proteomes" id="UP001190700"/>
    </source>
</evidence>
<evidence type="ECO:0000313" key="2">
    <source>
        <dbReference type="EMBL" id="KAK3261095.1"/>
    </source>
</evidence>
<dbReference type="PROSITE" id="PS50004">
    <property type="entry name" value="C2"/>
    <property type="match status" value="1"/>
</dbReference>
<dbReference type="Proteomes" id="UP001190700">
    <property type="component" value="Unassembled WGS sequence"/>
</dbReference>
<dbReference type="Pfam" id="PF00168">
    <property type="entry name" value="C2"/>
    <property type="match status" value="1"/>
</dbReference>
<comment type="caution">
    <text evidence="2">The sequence shown here is derived from an EMBL/GenBank/DDBJ whole genome shotgun (WGS) entry which is preliminary data.</text>
</comment>
<accession>A0AAE0KUL7</accession>
<dbReference type="Gene3D" id="2.60.40.150">
    <property type="entry name" value="C2 domain"/>
    <property type="match status" value="1"/>
</dbReference>
<proteinExistence type="predicted"/>
<organism evidence="2 3">
    <name type="scientific">Cymbomonas tetramitiformis</name>
    <dbReference type="NCBI Taxonomy" id="36881"/>
    <lineage>
        <taxon>Eukaryota</taxon>
        <taxon>Viridiplantae</taxon>
        <taxon>Chlorophyta</taxon>
        <taxon>Pyramimonadophyceae</taxon>
        <taxon>Pyramimonadales</taxon>
        <taxon>Pyramimonadaceae</taxon>
        <taxon>Cymbomonas</taxon>
    </lineage>
</organism>
<dbReference type="AlphaFoldDB" id="A0AAE0KUL7"/>